<dbReference type="Proteomes" id="UP000324222">
    <property type="component" value="Unassembled WGS sequence"/>
</dbReference>
<evidence type="ECO:0000313" key="2">
    <source>
        <dbReference type="Proteomes" id="UP000324222"/>
    </source>
</evidence>
<sequence length="74" mass="8708">MVLSYIESSGTGRDYEVPKRRENCNKGQQNYTRFQFLLHLAELFFGHAALTLSQLLKFFPRGVKRLYYTSITAW</sequence>
<comment type="caution">
    <text evidence="1">The sequence shown here is derived from an EMBL/GenBank/DDBJ whole genome shotgun (WGS) entry which is preliminary data.</text>
</comment>
<accession>A0A5B7D2V9</accession>
<keyword evidence="2" id="KW-1185">Reference proteome</keyword>
<organism evidence="1 2">
    <name type="scientific">Portunus trituberculatus</name>
    <name type="common">Swimming crab</name>
    <name type="synonym">Neptunus trituberculatus</name>
    <dbReference type="NCBI Taxonomy" id="210409"/>
    <lineage>
        <taxon>Eukaryota</taxon>
        <taxon>Metazoa</taxon>
        <taxon>Ecdysozoa</taxon>
        <taxon>Arthropoda</taxon>
        <taxon>Crustacea</taxon>
        <taxon>Multicrustacea</taxon>
        <taxon>Malacostraca</taxon>
        <taxon>Eumalacostraca</taxon>
        <taxon>Eucarida</taxon>
        <taxon>Decapoda</taxon>
        <taxon>Pleocyemata</taxon>
        <taxon>Brachyura</taxon>
        <taxon>Eubrachyura</taxon>
        <taxon>Portunoidea</taxon>
        <taxon>Portunidae</taxon>
        <taxon>Portuninae</taxon>
        <taxon>Portunus</taxon>
    </lineage>
</organism>
<dbReference type="AlphaFoldDB" id="A0A5B7D2V9"/>
<reference evidence="1 2" key="1">
    <citation type="submission" date="2019-05" db="EMBL/GenBank/DDBJ databases">
        <title>Another draft genome of Portunus trituberculatus and its Hox gene families provides insights of decapod evolution.</title>
        <authorList>
            <person name="Jeong J.-H."/>
            <person name="Song I."/>
            <person name="Kim S."/>
            <person name="Choi T."/>
            <person name="Kim D."/>
            <person name="Ryu S."/>
            <person name="Kim W."/>
        </authorList>
    </citation>
    <scope>NUCLEOTIDE SEQUENCE [LARGE SCALE GENOMIC DNA]</scope>
    <source>
        <tissue evidence="1">Muscle</tissue>
    </source>
</reference>
<gene>
    <name evidence="1" type="ORF">E2C01_006836</name>
</gene>
<dbReference type="EMBL" id="VSRR010000326">
    <property type="protein sequence ID" value="MPC14083.1"/>
    <property type="molecule type" value="Genomic_DNA"/>
</dbReference>
<evidence type="ECO:0000313" key="1">
    <source>
        <dbReference type="EMBL" id="MPC14083.1"/>
    </source>
</evidence>
<proteinExistence type="predicted"/>
<name>A0A5B7D2V9_PORTR</name>
<protein>
    <submittedName>
        <fullName evidence="1">Uncharacterized protein</fullName>
    </submittedName>
</protein>